<protein>
    <submittedName>
        <fullName evidence="1">Uncharacterized protein</fullName>
    </submittedName>
</protein>
<evidence type="ECO:0000313" key="1">
    <source>
        <dbReference type="EMBL" id="CAL1405740.1"/>
    </source>
</evidence>
<sequence>MLSAQTSAGLHAPPLRKNKPSRIAVAASIPLPKPLLPRLSLSHQINTPKPRVMVLASLSIQSLPIPTLSPPSASQLTLTASIFQISSSNEWGSKVVMDDYG</sequence>
<proteinExistence type="predicted"/>
<dbReference type="Proteomes" id="UP001497516">
    <property type="component" value="Chromosome 8"/>
</dbReference>
<name>A0AAV2G861_9ROSI</name>
<gene>
    <name evidence="1" type="ORF">LTRI10_LOCUS45512</name>
</gene>
<dbReference type="AlphaFoldDB" id="A0AAV2G861"/>
<reference evidence="1 2" key="1">
    <citation type="submission" date="2024-04" db="EMBL/GenBank/DDBJ databases">
        <authorList>
            <person name="Fracassetti M."/>
        </authorList>
    </citation>
    <scope>NUCLEOTIDE SEQUENCE [LARGE SCALE GENOMIC DNA]</scope>
</reference>
<keyword evidence="2" id="KW-1185">Reference proteome</keyword>
<dbReference type="EMBL" id="OZ034821">
    <property type="protein sequence ID" value="CAL1405740.1"/>
    <property type="molecule type" value="Genomic_DNA"/>
</dbReference>
<accession>A0AAV2G861</accession>
<evidence type="ECO:0000313" key="2">
    <source>
        <dbReference type="Proteomes" id="UP001497516"/>
    </source>
</evidence>
<organism evidence="1 2">
    <name type="scientific">Linum trigynum</name>
    <dbReference type="NCBI Taxonomy" id="586398"/>
    <lineage>
        <taxon>Eukaryota</taxon>
        <taxon>Viridiplantae</taxon>
        <taxon>Streptophyta</taxon>
        <taxon>Embryophyta</taxon>
        <taxon>Tracheophyta</taxon>
        <taxon>Spermatophyta</taxon>
        <taxon>Magnoliopsida</taxon>
        <taxon>eudicotyledons</taxon>
        <taxon>Gunneridae</taxon>
        <taxon>Pentapetalae</taxon>
        <taxon>rosids</taxon>
        <taxon>fabids</taxon>
        <taxon>Malpighiales</taxon>
        <taxon>Linaceae</taxon>
        <taxon>Linum</taxon>
    </lineage>
</organism>